<proteinExistence type="predicted"/>
<dbReference type="Gene3D" id="2.130.10.10">
    <property type="entry name" value="YVTN repeat-like/Quinoprotein amine dehydrogenase"/>
    <property type="match status" value="1"/>
</dbReference>
<gene>
    <name evidence="1" type="ORF">TrRE_jg10984</name>
</gene>
<evidence type="ECO:0000313" key="1">
    <source>
        <dbReference type="EMBL" id="GMH72213.1"/>
    </source>
</evidence>
<sequence>MKLDVTVSKSKRSDMYTALSYTPSSPYIYATNDDGTLSVFSPDGDEEVQRSADLECTISDVAWFPTAGKTVVDMFAAACTDGTLRFFKKNGALEKKVDA</sequence>
<protein>
    <submittedName>
        <fullName evidence="1">Uncharacterized protein</fullName>
    </submittedName>
</protein>
<comment type="caution">
    <text evidence="1">The sequence shown here is derived from an EMBL/GenBank/DDBJ whole genome shotgun (WGS) entry which is preliminary data.</text>
</comment>
<dbReference type="EMBL" id="BRXZ01002884">
    <property type="protein sequence ID" value="GMH72213.1"/>
    <property type="molecule type" value="Genomic_DNA"/>
</dbReference>
<evidence type="ECO:0000313" key="2">
    <source>
        <dbReference type="Proteomes" id="UP001165082"/>
    </source>
</evidence>
<organism evidence="1 2">
    <name type="scientific">Triparma retinervis</name>
    <dbReference type="NCBI Taxonomy" id="2557542"/>
    <lineage>
        <taxon>Eukaryota</taxon>
        <taxon>Sar</taxon>
        <taxon>Stramenopiles</taxon>
        <taxon>Ochrophyta</taxon>
        <taxon>Bolidophyceae</taxon>
        <taxon>Parmales</taxon>
        <taxon>Triparmaceae</taxon>
        <taxon>Triparma</taxon>
    </lineage>
</organism>
<feature type="non-terminal residue" evidence="1">
    <location>
        <position position="1"/>
    </location>
</feature>
<accession>A0A9W7EB50</accession>
<dbReference type="Proteomes" id="UP001165082">
    <property type="component" value="Unassembled WGS sequence"/>
</dbReference>
<dbReference type="InterPro" id="IPR015943">
    <property type="entry name" value="WD40/YVTN_repeat-like_dom_sf"/>
</dbReference>
<dbReference type="SUPFAM" id="SSF50978">
    <property type="entry name" value="WD40 repeat-like"/>
    <property type="match status" value="1"/>
</dbReference>
<dbReference type="AlphaFoldDB" id="A0A9W7EB50"/>
<reference evidence="1" key="1">
    <citation type="submission" date="2022-07" db="EMBL/GenBank/DDBJ databases">
        <title>Genome analysis of Parmales, a sister group of diatoms, reveals the evolutionary specialization of diatoms from phago-mixotrophs to photoautotrophs.</title>
        <authorList>
            <person name="Ban H."/>
            <person name="Sato S."/>
            <person name="Yoshikawa S."/>
            <person name="Kazumasa Y."/>
            <person name="Nakamura Y."/>
            <person name="Ichinomiya M."/>
            <person name="Saitoh K."/>
            <person name="Sato N."/>
            <person name="Blanc-Mathieu R."/>
            <person name="Endo H."/>
            <person name="Kuwata A."/>
            <person name="Ogata H."/>
        </authorList>
    </citation>
    <scope>NUCLEOTIDE SEQUENCE</scope>
</reference>
<name>A0A9W7EB50_9STRA</name>
<dbReference type="InterPro" id="IPR036322">
    <property type="entry name" value="WD40_repeat_dom_sf"/>
</dbReference>
<keyword evidence="2" id="KW-1185">Reference proteome</keyword>